<comment type="caution">
    <text evidence="1">The sequence shown here is derived from an EMBL/GenBank/DDBJ whole genome shotgun (WGS) entry which is preliminary data.</text>
</comment>
<dbReference type="Proteomes" id="UP000536179">
    <property type="component" value="Unassembled WGS sequence"/>
</dbReference>
<evidence type="ECO:0000313" key="1">
    <source>
        <dbReference type="EMBL" id="MBB3205105.1"/>
    </source>
</evidence>
<organism evidence="1 2">
    <name type="scientific">Aporhodopirellula rubra</name>
    <dbReference type="NCBI Taxonomy" id="980271"/>
    <lineage>
        <taxon>Bacteria</taxon>
        <taxon>Pseudomonadati</taxon>
        <taxon>Planctomycetota</taxon>
        <taxon>Planctomycetia</taxon>
        <taxon>Pirellulales</taxon>
        <taxon>Pirellulaceae</taxon>
        <taxon>Aporhodopirellula</taxon>
    </lineage>
</organism>
<reference evidence="1 2" key="1">
    <citation type="submission" date="2020-08" db="EMBL/GenBank/DDBJ databases">
        <title>Genomic Encyclopedia of Type Strains, Phase III (KMG-III): the genomes of soil and plant-associated and newly described type strains.</title>
        <authorList>
            <person name="Whitman W."/>
        </authorList>
    </citation>
    <scope>NUCLEOTIDE SEQUENCE [LARGE SCALE GENOMIC DNA]</scope>
    <source>
        <strain evidence="1 2">CECT 8075</strain>
    </source>
</reference>
<proteinExistence type="predicted"/>
<name>A0A7W5H4N0_9BACT</name>
<dbReference type="EMBL" id="JACHXU010000002">
    <property type="protein sequence ID" value="MBB3205105.1"/>
    <property type="molecule type" value="Genomic_DNA"/>
</dbReference>
<gene>
    <name evidence="1" type="ORF">FHS27_000872</name>
</gene>
<sequence length="275" mass="30589">MSNQALLESGVSTQKHDVGCYTMPRENSVSAKRDIIHDFLQKYAGGKYADAGVERDYESGDFLLALPPSANNATDRAIAMLEGRLLRDLKVSVTVNRLVGESDEAVANILLKALAKSLSEGLADVVIAIDNQQCDVIIVVRSANDLPDDADRKKIHRKIEKILEVVDLEVGTVLYALLRGDSPSEYQLIRHISTLAPVSVERLAQSLQKDELHVPSTRWLNRQLDELSRRKLVKFQANGGFVLTEAGLSVLPRLEHRNSPDVQRALALARRRWIH</sequence>
<evidence type="ECO:0000313" key="2">
    <source>
        <dbReference type="Proteomes" id="UP000536179"/>
    </source>
</evidence>
<keyword evidence="2" id="KW-1185">Reference proteome</keyword>
<protein>
    <submittedName>
        <fullName evidence="1">Uncharacterized protein</fullName>
    </submittedName>
</protein>
<dbReference type="AlphaFoldDB" id="A0A7W5H4N0"/>
<accession>A0A7W5H4N0</accession>
<dbReference type="RefSeq" id="WP_184302112.1">
    <property type="nucleotide sequence ID" value="NZ_JACHXU010000002.1"/>
</dbReference>